<dbReference type="Pfam" id="PF00570">
    <property type="entry name" value="HRDC"/>
    <property type="match status" value="1"/>
</dbReference>
<dbReference type="PROSITE" id="PS51194">
    <property type="entry name" value="HELICASE_CTER"/>
    <property type="match status" value="1"/>
</dbReference>
<feature type="domain" description="HRDC" evidence="17">
    <location>
        <begin position="525"/>
        <end position="605"/>
    </location>
</feature>
<evidence type="ECO:0000256" key="11">
    <source>
        <dbReference type="ARBA" id="ARBA00023125"/>
    </source>
</evidence>
<dbReference type="AlphaFoldDB" id="G3IRW7"/>
<dbReference type="InterPro" id="IPR044876">
    <property type="entry name" value="HRDC_dom_sf"/>
</dbReference>
<dbReference type="GO" id="GO:0006260">
    <property type="term" value="P:DNA replication"/>
    <property type="evidence" value="ECO:0007669"/>
    <property type="project" value="InterPro"/>
</dbReference>
<dbReference type="EMBL" id="JH109152">
    <property type="protein sequence ID" value="EGW23810.1"/>
    <property type="molecule type" value="Genomic_DNA"/>
</dbReference>
<evidence type="ECO:0000256" key="15">
    <source>
        <dbReference type="ARBA" id="ARBA00034617"/>
    </source>
</evidence>
<dbReference type="Gene3D" id="1.10.150.80">
    <property type="entry name" value="HRDC domain"/>
    <property type="match status" value="1"/>
</dbReference>
<proteinExistence type="inferred from homology"/>
<dbReference type="GO" id="GO:0003677">
    <property type="term" value="F:DNA binding"/>
    <property type="evidence" value="ECO:0007669"/>
    <property type="project" value="UniProtKB-KW"/>
</dbReference>
<dbReference type="Gene3D" id="1.10.10.10">
    <property type="entry name" value="Winged helix-like DNA-binding domain superfamily/Winged helix DNA-binding domain"/>
    <property type="match status" value="1"/>
</dbReference>
<dbReference type="InterPro" id="IPR004589">
    <property type="entry name" value="DNA_helicase_ATP-dep_RecQ"/>
</dbReference>
<dbReference type="GO" id="GO:0030894">
    <property type="term" value="C:replisome"/>
    <property type="evidence" value="ECO:0007669"/>
    <property type="project" value="TreeGrafter"/>
</dbReference>
<dbReference type="InterPro" id="IPR001650">
    <property type="entry name" value="Helicase_C-like"/>
</dbReference>
<dbReference type="GO" id="GO:0043590">
    <property type="term" value="C:bacterial nucleoid"/>
    <property type="evidence" value="ECO:0007669"/>
    <property type="project" value="TreeGrafter"/>
</dbReference>
<dbReference type="Pfam" id="PF09382">
    <property type="entry name" value="RQC"/>
    <property type="match status" value="1"/>
</dbReference>
<dbReference type="CDD" id="cd17920">
    <property type="entry name" value="DEXHc_RecQ"/>
    <property type="match status" value="1"/>
</dbReference>
<dbReference type="NCBIfam" id="TIGR01389">
    <property type="entry name" value="recQ"/>
    <property type="match status" value="1"/>
</dbReference>
<evidence type="ECO:0000313" key="21">
    <source>
        <dbReference type="Proteomes" id="UP000004664"/>
    </source>
</evidence>
<dbReference type="SMART" id="SM00341">
    <property type="entry name" value="HRDC"/>
    <property type="match status" value="1"/>
</dbReference>
<evidence type="ECO:0000256" key="7">
    <source>
        <dbReference type="ARBA" id="ARBA00022801"/>
    </source>
</evidence>
<comment type="similarity">
    <text evidence="3">Belongs to the helicase family. RecQ subfamily.</text>
</comment>
<dbReference type="InterPro" id="IPR027417">
    <property type="entry name" value="P-loop_NTPase"/>
</dbReference>
<keyword evidence="11" id="KW-0238">DNA-binding</keyword>
<evidence type="ECO:0000259" key="19">
    <source>
        <dbReference type="PROSITE" id="PS51194"/>
    </source>
</evidence>
<keyword evidence="21" id="KW-1185">Reference proteome</keyword>
<dbReference type="Pfam" id="PF16124">
    <property type="entry name" value="RecQ_Zn_bind"/>
    <property type="match status" value="1"/>
</dbReference>
<evidence type="ECO:0000259" key="17">
    <source>
        <dbReference type="PROSITE" id="PS50967"/>
    </source>
</evidence>
<keyword evidence="12" id="KW-0233">DNA recombination</keyword>
<dbReference type="FunFam" id="1.10.10.10:FF:000175">
    <property type="entry name" value="ATP-dependent DNA helicase RecQ"/>
    <property type="match status" value="1"/>
</dbReference>
<evidence type="ECO:0000256" key="12">
    <source>
        <dbReference type="ARBA" id="ARBA00023172"/>
    </source>
</evidence>
<dbReference type="InterPro" id="IPR014001">
    <property type="entry name" value="Helicase_ATP-bd"/>
</dbReference>
<evidence type="ECO:0000256" key="8">
    <source>
        <dbReference type="ARBA" id="ARBA00022806"/>
    </source>
</evidence>
<dbReference type="eggNOG" id="COG0514">
    <property type="taxonomic scope" value="Bacteria"/>
</dbReference>
<dbReference type="SMART" id="SM00956">
    <property type="entry name" value="RQC"/>
    <property type="match status" value="1"/>
</dbReference>
<dbReference type="GO" id="GO:0009432">
    <property type="term" value="P:SOS response"/>
    <property type="evidence" value="ECO:0007669"/>
    <property type="project" value="UniProtKB-UniRule"/>
</dbReference>
<evidence type="ECO:0000313" key="20">
    <source>
        <dbReference type="EMBL" id="EGW23810.1"/>
    </source>
</evidence>
<dbReference type="OrthoDB" id="9760034at2"/>
<dbReference type="SMART" id="SM00487">
    <property type="entry name" value="DEXDc"/>
    <property type="match status" value="1"/>
</dbReference>
<dbReference type="Gene3D" id="3.40.50.300">
    <property type="entry name" value="P-loop containing nucleotide triphosphate hydrolases"/>
    <property type="match status" value="2"/>
</dbReference>
<evidence type="ECO:0000256" key="3">
    <source>
        <dbReference type="ARBA" id="ARBA00005446"/>
    </source>
</evidence>
<dbReference type="Pfam" id="PF00271">
    <property type="entry name" value="Helicase_C"/>
    <property type="match status" value="1"/>
</dbReference>
<dbReference type="Pfam" id="PF00270">
    <property type="entry name" value="DEAD"/>
    <property type="match status" value="1"/>
</dbReference>
<dbReference type="InterPro" id="IPR032284">
    <property type="entry name" value="RecQ_Zn-bd"/>
</dbReference>
<dbReference type="GO" id="GO:0009378">
    <property type="term" value="F:four-way junction helicase activity"/>
    <property type="evidence" value="ECO:0007669"/>
    <property type="project" value="TreeGrafter"/>
</dbReference>
<dbReference type="EC" id="5.6.2.4" evidence="16"/>
<comment type="cofactor">
    <cofactor evidence="2">
        <name>Zn(2+)</name>
        <dbReference type="ChEBI" id="CHEBI:29105"/>
    </cofactor>
</comment>
<organism evidence="20 21">
    <name type="scientific">Methylobacter tundripaludum (strain ATCC BAA-1195 / DSM 17260 / SV96)</name>
    <dbReference type="NCBI Taxonomy" id="697282"/>
    <lineage>
        <taxon>Bacteria</taxon>
        <taxon>Pseudomonadati</taxon>
        <taxon>Pseudomonadota</taxon>
        <taxon>Gammaproteobacteria</taxon>
        <taxon>Methylococcales</taxon>
        <taxon>Methylococcaceae</taxon>
        <taxon>Methylobacter</taxon>
    </lineage>
</organism>
<dbReference type="Proteomes" id="UP000004664">
    <property type="component" value="Unassembled WGS sequence"/>
</dbReference>
<evidence type="ECO:0000256" key="4">
    <source>
        <dbReference type="ARBA" id="ARBA00022723"/>
    </source>
</evidence>
<dbReference type="GO" id="GO:0046872">
    <property type="term" value="F:metal ion binding"/>
    <property type="evidence" value="ECO:0007669"/>
    <property type="project" value="UniProtKB-KW"/>
</dbReference>
<keyword evidence="10" id="KW-0067">ATP-binding</keyword>
<sequence length="712" mass="79981">MNNKPIEILKTVFGYDKFRGQQQDVIEQLIAGQDALVLMPTGGGKSLCYQIPALIRPGVGIVISPLIALMQDQVSALLQLGVKAAFLNSTLSLEESRRIEQQLLNGELDLLYIAPERLTSARTGALFERIKIALFAIDEAHCVSQWGHDFRVDYLQLSLLHERFPDIPRIALTATADDKTREEIKLRLNLEQAQLYLSGFDRPNIRYRIVQKQNARDQLIDFIRAEHTGDAGIVYCLSRKKVDATAEWLRTKGVNALPYHAGMDAGLRAKHQHQFLMEEGLVIVATIAFGMGIDKPNVRFVAHLDLPKSVEAYYQETGRGGRDGLPADAWMAYGLQDVITLRKMLQDSNADEAHKRIEYHKLDAMLALCEQVHCRRQALLGYFGDLLEQPCGNCDTCLEPVNTWDGTVAAQKALSCIHRTQQRYGVGYLIDVLRGKATERIVKAAHDKLSTFGIGVDIEEQQWHSVFRQLVARGLVAVDFDRFGALQLTESCRPVLRGEQQLMLRKDLKAEKVKGSKKTGREFAKTDDTLLWNALRAKRKMIADAQDVPPYVIFHDATLMAMLEAKPTNRQQMGLLSGIGERKLELYADEFLAVISEFVDINKNGPIGLSDTMAESVALFRLGYSVKQIAQQRELQDTTIYGHLAQSLEQGMLVLADVVELPEQEISRIEEAIINLPEDQRNALKPVYDLFEGQYSYGVLRCIRAALQHQTG</sequence>
<protein>
    <recommendedName>
        <fullName evidence="16">DNA helicase RecQ</fullName>
        <ecNumber evidence="16">5.6.2.4</ecNumber>
    </recommendedName>
</protein>
<keyword evidence="9" id="KW-0862">Zinc</keyword>
<gene>
    <name evidence="20" type="ORF">Mettu_2674</name>
</gene>
<comment type="cofactor">
    <cofactor evidence="1">
        <name>Mg(2+)</name>
        <dbReference type="ChEBI" id="CHEBI:18420"/>
    </cofactor>
</comment>
<keyword evidence="5" id="KW-0547">Nucleotide-binding</keyword>
<evidence type="ECO:0000256" key="5">
    <source>
        <dbReference type="ARBA" id="ARBA00022741"/>
    </source>
</evidence>
<dbReference type="GO" id="GO:0043138">
    <property type="term" value="F:3'-5' DNA helicase activity"/>
    <property type="evidence" value="ECO:0007669"/>
    <property type="project" value="UniProtKB-EC"/>
</dbReference>
<evidence type="ECO:0000256" key="2">
    <source>
        <dbReference type="ARBA" id="ARBA00001947"/>
    </source>
</evidence>
<dbReference type="GO" id="GO:0016787">
    <property type="term" value="F:hydrolase activity"/>
    <property type="evidence" value="ECO:0007669"/>
    <property type="project" value="UniProtKB-KW"/>
</dbReference>
<dbReference type="PROSITE" id="PS51192">
    <property type="entry name" value="HELICASE_ATP_BIND_1"/>
    <property type="match status" value="1"/>
</dbReference>
<dbReference type="GO" id="GO:0006281">
    <property type="term" value="P:DNA repair"/>
    <property type="evidence" value="ECO:0007669"/>
    <property type="project" value="UniProtKB-KW"/>
</dbReference>
<dbReference type="PROSITE" id="PS50967">
    <property type="entry name" value="HRDC"/>
    <property type="match status" value="1"/>
</dbReference>
<dbReference type="SMART" id="SM00490">
    <property type="entry name" value="HELICc"/>
    <property type="match status" value="1"/>
</dbReference>
<evidence type="ECO:0000256" key="6">
    <source>
        <dbReference type="ARBA" id="ARBA00022763"/>
    </source>
</evidence>
<dbReference type="PANTHER" id="PTHR13710">
    <property type="entry name" value="DNA HELICASE RECQ FAMILY MEMBER"/>
    <property type="match status" value="1"/>
</dbReference>
<dbReference type="InterPro" id="IPR006293">
    <property type="entry name" value="DNA_helicase_ATP-dep_RecQ_bac"/>
</dbReference>
<evidence type="ECO:0000256" key="10">
    <source>
        <dbReference type="ARBA" id="ARBA00022840"/>
    </source>
</evidence>
<evidence type="ECO:0000259" key="18">
    <source>
        <dbReference type="PROSITE" id="PS51192"/>
    </source>
</evidence>
<dbReference type="NCBIfam" id="TIGR00614">
    <property type="entry name" value="recQ_fam"/>
    <property type="match status" value="1"/>
</dbReference>
<feature type="domain" description="Helicase ATP-binding" evidence="18">
    <location>
        <begin position="26"/>
        <end position="194"/>
    </location>
</feature>
<keyword evidence="7" id="KW-0378">Hydrolase</keyword>
<feature type="domain" description="Helicase C-terminal" evidence="19">
    <location>
        <begin position="215"/>
        <end position="365"/>
    </location>
</feature>
<dbReference type="GO" id="GO:0005737">
    <property type="term" value="C:cytoplasm"/>
    <property type="evidence" value="ECO:0007669"/>
    <property type="project" value="TreeGrafter"/>
</dbReference>
<evidence type="ECO:0000256" key="13">
    <source>
        <dbReference type="ARBA" id="ARBA00023204"/>
    </source>
</evidence>
<dbReference type="InterPro" id="IPR002121">
    <property type="entry name" value="HRDC_dom"/>
</dbReference>
<dbReference type="InterPro" id="IPR029491">
    <property type="entry name" value="Helicase_HTH"/>
</dbReference>
<dbReference type="SUPFAM" id="SSF52540">
    <property type="entry name" value="P-loop containing nucleoside triphosphate hydrolases"/>
    <property type="match status" value="2"/>
</dbReference>
<name>G3IRW7_METTV</name>
<evidence type="ECO:0000256" key="9">
    <source>
        <dbReference type="ARBA" id="ARBA00022833"/>
    </source>
</evidence>
<dbReference type="PANTHER" id="PTHR13710:SF105">
    <property type="entry name" value="ATP-DEPENDENT DNA HELICASE Q1"/>
    <property type="match status" value="1"/>
</dbReference>
<keyword evidence="4" id="KW-0479">Metal-binding</keyword>
<keyword evidence="14" id="KW-0413">Isomerase</keyword>
<dbReference type="SUPFAM" id="SSF47819">
    <property type="entry name" value="HRDC-like"/>
    <property type="match status" value="1"/>
</dbReference>
<evidence type="ECO:0000256" key="14">
    <source>
        <dbReference type="ARBA" id="ARBA00023235"/>
    </source>
</evidence>
<dbReference type="InterPro" id="IPR036388">
    <property type="entry name" value="WH-like_DNA-bd_sf"/>
</dbReference>
<dbReference type="FunFam" id="3.40.50.300:FF:000156">
    <property type="entry name" value="ATP-dependent DNA helicase recQ"/>
    <property type="match status" value="1"/>
</dbReference>
<dbReference type="RefSeq" id="WP_006892119.1">
    <property type="nucleotide sequence ID" value="NZ_JH109152.1"/>
</dbReference>
<dbReference type="STRING" id="697282.Mettu_2674"/>
<comment type="catalytic activity">
    <reaction evidence="15">
        <text>Couples ATP hydrolysis with the unwinding of duplex DNA by translocating in the 3'-5' direction.</text>
        <dbReference type="EC" id="5.6.2.4"/>
    </reaction>
</comment>
<dbReference type="FunFam" id="3.40.50.300:FF:000296">
    <property type="entry name" value="ATP-dependent DNA helicase RecQ"/>
    <property type="match status" value="1"/>
</dbReference>
<reference evidence="20 21" key="1">
    <citation type="submission" date="2011-06" db="EMBL/GenBank/DDBJ databases">
        <title>Genomic sequence of Methylobacter tundripaludum SV96.</title>
        <authorList>
            <consortium name="US DOE Joint Genome Institute"/>
            <person name="Lucas S."/>
            <person name="Han J."/>
            <person name="Lapidus A."/>
            <person name="Cheng J.-F."/>
            <person name="Goodwin L."/>
            <person name="Pitluck S."/>
            <person name="Held B."/>
            <person name="Detter J.C."/>
            <person name="Han C."/>
            <person name="Tapia R."/>
            <person name="Land M."/>
            <person name="Hauser L."/>
            <person name="Kyrpides N."/>
            <person name="Ivanova N."/>
            <person name="Ovchinnikova G."/>
            <person name="Pagani I."/>
            <person name="Klotz M.G."/>
            <person name="Dispirito A.A."/>
            <person name="Murrell J.C."/>
            <person name="Dunfield P."/>
            <person name="Kalyuzhnaya M.G."/>
            <person name="Svenning M."/>
            <person name="Trotsenko Y.A."/>
            <person name="Stein L.Y."/>
            <person name="Woyke T."/>
        </authorList>
    </citation>
    <scope>NUCLEOTIDE SEQUENCE [LARGE SCALE GENOMIC DNA]</scope>
    <source>
        <strain evidence="21">ATCC BAA-1195 / DSM 17260 / SV96</strain>
    </source>
</reference>
<dbReference type="GO" id="GO:0006310">
    <property type="term" value="P:DNA recombination"/>
    <property type="evidence" value="ECO:0007669"/>
    <property type="project" value="UniProtKB-UniRule"/>
</dbReference>
<dbReference type="CDD" id="cd18794">
    <property type="entry name" value="SF2_C_RecQ"/>
    <property type="match status" value="1"/>
</dbReference>
<dbReference type="InterPro" id="IPR010997">
    <property type="entry name" value="HRDC-like_sf"/>
</dbReference>
<keyword evidence="8 20" id="KW-0347">Helicase</keyword>
<keyword evidence="6" id="KW-0227">DNA damage</keyword>
<dbReference type="GO" id="GO:0005524">
    <property type="term" value="F:ATP binding"/>
    <property type="evidence" value="ECO:0007669"/>
    <property type="project" value="UniProtKB-KW"/>
</dbReference>
<keyword evidence="13" id="KW-0234">DNA repair</keyword>
<dbReference type="InterPro" id="IPR018982">
    <property type="entry name" value="RQC_domain"/>
</dbReference>
<dbReference type="HOGENOM" id="CLU_001103_14_3_6"/>
<dbReference type="InterPro" id="IPR011545">
    <property type="entry name" value="DEAD/DEAH_box_helicase_dom"/>
</dbReference>
<evidence type="ECO:0000256" key="1">
    <source>
        <dbReference type="ARBA" id="ARBA00001946"/>
    </source>
</evidence>
<evidence type="ECO:0000256" key="16">
    <source>
        <dbReference type="NCBIfam" id="TIGR01389"/>
    </source>
</evidence>
<dbReference type="Pfam" id="PF14493">
    <property type="entry name" value="HTH_40"/>
    <property type="match status" value="1"/>
</dbReference>
<accession>G3IRW7</accession>